<organism evidence="5 7">
    <name type="scientific">Helicobacter ailurogastricus</name>
    <dbReference type="NCBI Taxonomy" id="1578720"/>
    <lineage>
        <taxon>Bacteria</taxon>
        <taxon>Pseudomonadati</taxon>
        <taxon>Campylobacterota</taxon>
        <taxon>Epsilonproteobacteria</taxon>
        <taxon>Campylobacterales</taxon>
        <taxon>Helicobacteraceae</taxon>
        <taxon>Helicobacter</taxon>
    </lineage>
</organism>
<proteinExistence type="predicted"/>
<protein>
    <recommendedName>
        <fullName evidence="9">Mobilization protein</fullName>
    </recommendedName>
</protein>
<dbReference type="EMBL" id="CDML01000024">
    <property type="protein sequence ID" value="CRF40959.1"/>
    <property type="molecule type" value="Genomic_DNA"/>
</dbReference>
<dbReference type="EMBL" id="CDMN01000047">
    <property type="protein sequence ID" value="CRF44621.1"/>
    <property type="molecule type" value="Genomic_DNA"/>
</dbReference>
<dbReference type="Proteomes" id="UP000045175">
    <property type="component" value="Unassembled WGS sequence"/>
</dbReference>
<evidence type="ECO:0000313" key="6">
    <source>
        <dbReference type="Proteomes" id="UP000038622"/>
    </source>
</evidence>
<feature type="compositionally biased region" description="Polar residues" evidence="2">
    <location>
        <begin position="762"/>
        <end position="771"/>
    </location>
</feature>
<feature type="coiled-coil region" evidence="1">
    <location>
        <begin position="287"/>
        <end position="321"/>
    </location>
</feature>
<keyword evidence="1" id="KW-0175">Coiled coil</keyword>
<dbReference type="Proteomes" id="UP000041394">
    <property type="component" value="Unassembled WGS sequence"/>
</dbReference>
<dbReference type="AlphaFoldDB" id="A0A0K2XEU5"/>
<accession>A0A0K2XEU5</accession>
<gene>
    <name evidence="3" type="ORF">HAL011_07350</name>
    <name evidence="4" type="ORF">HAL013_05360</name>
    <name evidence="5" type="ORF">HAL09_12150</name>
</gene>
<keyword evidence="6" id="KW-1185">Reference proteome</keyword>
<evidence type="ECO:0008006" key="9">
    <source>
        <dbReference type="Google" id="ProtNLM"/>
    </source>
</evidence>
<feature type="coiled-coil region" evidence="1">
    <location>
        <begin position="590"/>
        <end position="620"/>
    </location>
</feature>
<dbReference type="STRING" id="1578720.HAL011_07350"/>
<name>A0A0K2XEU5_9HELI</name>
<evidence type="ECO:0000256" key="1">
    <source>
        <dbReference type="SAM" id="Coils"/>
    </source>
</evidence>
<evidence type="ECO:0000313" key="5">
    <source>
        <dbReference type="EMBL" id="CRF44621.1"/>
    </source>
</evidence>
<reference evidence="6" key="2">
    <citation type="submission" date="2014-12" db="EMBL/GenBank/DDBJ databases">
        <authorList>
            <person name="Smet A."/>
        </authorList>
    </citation>
    <scope>NUCLEOTIDE SEQUENCE [LARGE SCALE GENOMIC DNA]</scope>
</reference>
<reference evidence="7 8" key="3">
    <citation type="submission" date="2014-12" db="EMBL/GenBank/DDBJ databases">
        <authorList>
            <person name="Jaenicke S."/>
        </authorList>
    </citation>
    <scope>NUCLEOTIDE SEQUENCE [LARGE SCALE GENOMIC DNA]</scope>
</reference>
<feature type="region of interest" description="Disordered" evidence="2">
    <location>
        <begin position="726"/>
        <end position="771"/>
    </location>
</feature>
<dbReference type="EMBL" id="CDMH01000023">
    <property type="protein sequence ID" value="CRF42366.1"/>
    <property type="molecule type" value="Genomic_DNA"/>
</dbReference>
<evidence type="ECO:0000313" key="8">
    <source>
        <dbReference type="Proteomes" id="UP000045175"/>
    </source>
</evidence>
<feature type="compositionally biased region" description="Basic and acidic residues" evidence="2">
    <location>
        <begin position="743"/>
        <end position="761"/>
    </location>
</feature>
<evidence type="ECO:0000313" key="4">
    <source>
        <dbReference type="EMBL" id="CRF42366.1"/>
    </source>
</evidence>
<evidence type="ECO:0000256" key="2">
    <source>
        <dbReference type="SAM" id="MobiDB-lite"/>
    </source>
</evidence>
<evidence type="ECO:0000313" key="7">
    <source>
        <dbReference type="Proteomes" id="UP000041394"/>
    </source>
</evidence>
<dbReference type="Proteomes" id="UP000038622">
    <property type="component" value="Unassembled WGS sequence"/>
</dbReference>
<dbReference type="RefSeq" id="WP_197271569.1">
    <property type="nucleotide sequence ID" value="NZ_CDMH01000023.1"/>
</dbReference>
<evidence type="ECO:0000313" key="3">
    <source>
        <dbReference type="EMBL" id="CRF40959.1"/>
    </source>
</evidence>
<sequence length="874" mass="98443">MGNIASIHFKPTKLSIQEKHNDRSVKPSYVLKSGGLGVECNRNAQEARAFRDSLVKQAKINYERCFNQPFKSTSYLRSAVVNIKPEHTMQDLEMLALRLQKRFKFQCYQIAIHRDEGHIDEKGIEHINHHAHLEFVTLHPKTGKSMYRRGYINYKTGSYMQNLTAKVLRMERGKHKYNVYDYQGNIIIKGTGRKRIEPRAYAQIQEKAKAERAKLKGELSDAVEHQDFLIDSLSYVNISVAGFLGTETITTLEAIFQDVLVKIKHHPFEEHVKTQVETCLNYFGDQIKALSNDNKALGQENKQLRQDNQELENAIIDLASVVDDEKKPSLHLDKKLTTKDLTTICGNVRKYMISVNAKFEELKLYTQKIYMAVNALKQQKLTLAELKTKLVAIDNQAKADYEALKTQSKGYLSPTQVQDKINATKAQYNGYLSPDEAKTLKEQANTATQTLAHERKARQDEIKGFCKELRQAIAGKGFKREHFSQLEQWAKQAQDQAIDFAEFQRVALGIFGDCGAVFAKDNGYLSPNEVEAIRLKDLKSLCSLAFIESKDTAQESLATLKKGIEQNNTNLTALCERAGGGKWLTPSKAKEHLEKGIDNLKGAKTELEQQLKARDEAHAKAIKVKDGSIGILTTEKENAEQEASKAIQISATLETAINTLYTAWIEAKEQNSKLTAQDKLEAIKAKGQEWQNTISTQQSTMGAQTKTINAQKEKIQELNAQLANKPQAVVQDKPTSQAPIAKGTEKNIKSTETPIESKQEQKQVNTAPNGSNAEYETLKAQNERMAQESASLWAQIAIFASTAHMEDLARLENHFYTSIALFTKIDPEKADELITRFGMALKDFTELMQELPKPETFKQMLQEQAQKGSGGKHI</sequence>
<reference evidence="5" key="1">
    <citation type="submission" date="2014-12" db="EMBL/GenBank/DDBJ databases">
        <title>Whole genome sequences of four Staphylococcus schleiferi canine isolates.</title>
        <authorList>
            <person name="Misic A.M."/>
            <person name="Cain C."/>
            <person name="Morris D.O."/>
            <person name="Rankin S."/>
            <person name="Beiting D."/>
        </authorList>
    </citation>
    <scope>NUCLEOTIDE SEQUENCE</scope>
    <source>
        <strain evidence="3">ASB11</strain>
        <strain evidence="4">ASB13</strain>
        <strain evidence="5">ASB9</strain>
    </source>
</reference>